<dbReference type="Ensembl" id="ENSPMGT00000018572.1">
    <property type="protein sequence ID" value="ENSPMGP00000017395.1"/>
    <property type="gene ID" value="ENSPMGG00000014234.1"/>
</dbReference>
<dbReference type="InterPro" id="IPR016187">
    <property type="entry name" value="CTDL_fold"/>
</dbReference>
<dbReference type="PROSITE" id="PS50041">
    <property type="entry name" value="C_TYPE_LECTIN_2"/>
    <property type="match status" value="1"/>
</dbReference>
<feature type="domain" description="C-type lectin" evidence="1">
    <location>
        <begin position="40"/>
        <end position="139"/>
    </location>
</feature>
<proteinExistence type="predicted"/>
<evidence type="ECO:0000313" key="2">
    <source>
        <dbReference type="Ensembl" id="ENSPMGP00000017395.1"/>
    </source>
</evidence>
<dbReference type="InterPro" id="IPR016186">
    <property type="entry name" value="C-type_lectin-like/link_sf"/>
</dbReference>
<keyword evidence="3" id="KW-1185">Reference proteome</keyword>
<dbReference type="AlphaFoldDB" id="A0A3B4AL22"/>
<dbReference type="Gene3D" id="3.10.100.10">
    <property type="entry name" value="Mannose-Binding Protein A, subunit A"/>
    <property type="match status" value="1"/>
</dbReference>
<organism evidence="2 3">
    <name type="scientific">Periophthalmus magnuspinnatus</name>
    <dbReference type="NCBI Taxonomy" id="409849"/>
    <lineage>
        <taxon>Eukaryota</taxon>
        <taxon>Metazoa</taxon>
        <taxon>Chordata</taxon>
        <taxon>Craniata</taxon>
        <taxon>Vertebrata</taxon>
        <taxon>Euteleostomi</taxon>
        <taxon>Actinopterygii</taxon>
        <taxon>Neopterygii</taxon>
        <taxon>Teleostei</taxon>
        <taxon>Neoteleostei</taxon>
        <taxon>Acanthomorphata</taxon>
        <taxon>Gobiaria</taxon>
        <taxon>Gobiiformes</taxon>
        <taxon>Gobioidei</taxon>
        <taxon>Gobiidae</taxon>
        <taxon>Oxudercinae</taxon>
        <taxon>Periophthalmus</taxon>
    </lineage>
</organism>
<dbReference type="SUPFAM" id="SSF56436">
    <property type="entry name" value="C-type lectin-like"/>
    <property type="match status" value="1"/>
</dbReference>
<dbReference type="Proteomes" id="UP000261520">
    <property type="component" value="Unplaced"/>
</dbReference>
<reference evidence="2" key="1">
    <citation type="submission" date="2025-08" db="UniProtKB">
        <authorList>
            <consortium name="Ensembl"/>
        </authorList>
    </citation>
    <scope>IDENTIFICATION</scope>
</reference>
<accession>A0A3B4AL22</accession>
<dbReference type="PANTHER" id="PTHR45784">
    <property type="entry name" value="C-TYPE LECTIN DOMAIN FAMILY 20 MEMBER A-RELATED"/>
    <property type="match status" value="1"/>
</dbReference>
<protein>
    <recommendedName>
        <fullName evidence="1">C-type lectin domain-containing protein</fullName>
    </recommendedName>
</protein>
<dbReference type="SMART" id="SM00034">
    <property type="entry name" value="CLECT"/>
    <property type="match status" value="1"/>
</dbReference>
<name>A0A3B4AL22_9GOBI</name>
<dbReference type="InterPro" id="IPR001304">
    <property type="entry name" value="C-type_lectin-like"/>
</dbReference>
<sequence length="152" mass="17710">MFTCLIVQKPPHKSTKTMDSHIPYFCGDQIPGEWHKLKSMTWFSARSYCRTNHDDLASIKTDEELPNRSAIMNGAGAYFAWIGLYRDPWTSWSDRTSTNFYNWETQPNIFHTYNCGCVTADTGKWHKMDCGTSKPFFLQQYKISYIYTTSLT</sequence>
<dbReference type="PANTHER" id="PTHR45784:SF3">
    <property type="entry name" value="C-TYPE LECTIN DOMAIN FAMILY 4 MEMBER K-LIKE-RELATED"/>
    <property type="match status" value="1"/>
</dbReference>
<dbReference type="Pfam" id="PF00059">
    <property type="entry name" value="Lectin_C"/>
    <property type="match status" value="1"/>
</dbReference>
<evidence type="ECO:0000259" key="1">
    <source>
        <dbReference type="PROSITE" id="PS50041"/>
    </source>
</evidence>
<reference evidence="2" key="2">
    <citation type="submission" date="2025-09" db="UniProtKB">
        <authorList>
            <consortium name="Ensembl"/>
        </authorList>
    </citation>
    <scope>IDENTIFICATION</scope>
</reference>
<evidence type="ECO:0000313" key="3">
    <source>
        <dbReference type="Proteomes" id="UP000261520"/>
    </source>
</evidence>